<comment type="caution">
    <text evidence="1">The sequence shown here is derived from an EMBL/GenBank/DDBJ whole genome shotgun (WGS) entry which is preliminary data.</text>
</comment>
<dbReference type="EMBL" id="QWEC01000003">
    <property type="protein sequence ID" value="RII98990.1"/>
    <property type="molecule type" value="Genomic_DNA"/>
</dbReference>
<dbReference type="Proteomes" id="UP000266298">
    <property type="component" value="Unassembled WGS sequence"/>
</dbReference>
<reference evidence="1 2" key="1">
    <citation type="submission" date="2018-08" db="EMBL/GenBank/DDBJ databases">
        <title>Genome Sequence of Clavibacter michiganensis Subspecies type strains, and the Atypical Peach-Colored Strains Isolated from Tomato.</title>
        <authorList>
            <person name="Osdaghi E."/>
            <person name="Portier P."/>
            <person name="Briand M."/>
            <person name="Jacques M.-A."/>
        </authorList>
    </citation>
    <scope>NUCLEOTIDE SEQUENCE [LARGE SCALE GENOMIC DNA]</scope>
    <source>
        <strain evidence="1 2">CFBP 7493</strain>
    </source>
</reference>
<sequence>MNHIYDEQDWSETVGDHALLRLSAARAASALAAAPQLMSHIRHQVAPSIVRASDGMPRAASKEPPASARVDPIDDADAVYAQLVDWLVSWCDTFAARPPAVARQVRSSRDGVVQGFRGSMDAATAAGLTRAVCVNLSVMEADILRHPHARVYFDDIAAIIHQASARYPQAPGPRRTVIPRACDACFEDAVGAHWGSSDLLDVVVRCQNCEKRYSPTDALRTLGWLGPETVVEPLGPGVWRWACATCRADGLGSQPAAEAIARGHRCEIAQ</sequence>
<evidence type="ECO:0000313" key="1">
    <source>
        <dbReference type="EMBL" id="RII98990.1"/>
    </source>
</evidence>
<protein>
    <submittedName>
        <fullName evidence="1">Uncharacterized protein</fullName>
    </submittedName>
</protein>
<name>A0A399NXX0_9MICO</name>
<organism evidence="1 2">
    <name type="scientific">Clavibacter michiganensis</name>
    <dbReference type="NCBI Taxonomy" id="28447"/>
    <lineage>
        <taxon>Bacteria</taxon>
        <taxon>Bacillati</taxon>
        <taxon>Actinomycetota</taxon>
        <taxon>Actinomycetes</taxon>
        <taxon>Micrococcales</taxon>
        <taxon>Microbacteriaceae</taxon>
        <taxon>Clavibacter</taxon>
    </lineage>
</organism>
<accession>A0A399NXX0</accession>
<gene>
    <name evidence="1" type="ORF">DZF96_00640</name>
</gene>
<evidence type="ECO:0000313" key="2">
    <source>
        <dbReference type="Proteomes" id="UP000266298"/>
    </source>
</evidence>
<dbReference type="RefSeq" id="WP_043586095.1">
    <property type="nucleotide sequence ID" value="NZ_QWEC01000003.1"/>
</dbReference>
<proteinExistence type="predicted"/>
<dbReference type="AlphaFoldDB" id="A0A399NXX0"/>